<reference evidence="2 3" key="1">
    <citation type="journal article" date="2009" name="Stand. Genomic Sci.">
        <title>Complete genome sequence of Dyadobacter fermentans type strain (NS114).</title>
        <authorList>
            <person name="Lang E."/>
            <person name="Lapidus A."/>
            <person name="Chertkov O."/>
            <person name="Brettin T."/>
            <person name="Detter J.C."/>
            <person name="Han C."/>
            <person name="Copeland A."/>
            <person name="Glavina Del Rio T."/>
            <person name="Nolan M."/>
            <person name="Chen F."/>
            <person name="Lucas S."/>
            <person name="Tice H."/>
            <person name="Cheng J.F."/>
            <person name="Land M."/>
            <person name="Hauser L."/>
            <person name="Chang Y.J."/>
            <person name="Jeffries C.D."/>
            <person name="Kopitz M."/>
            <person name="Bruce D."/>
            <person name="Goodwin L."/>
            <person name="Pitluck S."/>
            <person name="Ovchinnikova G."/>
            <person name="Pati A."/>
            <person name="Ivanova N."/>
            <person name="Mavrommatis K."/>
            <person name="Chen A."/>
            <person name="Palaniappan K."/>
            <person name="Chain P."/>
            <person name="Bristow J."/>
            <person name="Eisen J.A."/>
            <person name="Markowitz V."/>
            <person name="Hugenholtz P."/>
            <person name="Goker M."/>
            <person name="Rohde M."/>
            <person name="Kyrpides N.C."/>
            <person name="Klenk H.P."/>
        </authorList>
    </citation>
    <scope>NUCLEOTIDE SEQUENCE [LARGE SCALE GENOMIC DNA]</scope>
    <source>
        <strain evidence="3">ATCC 700827 / DSM 18053 / CIP 107007 / KCTC 52180 / NS114</strain>
    </source>
</reference>
<dbReference type="InterPro" id="IPR025419">
    <property type="entry name" value="DUF4142"/>
</dbReference>
<dbReference type="HOGENOM" id="CLU_079636_1_2_10"/>
<dbReference type="EMBL" id="CP001619">
    <property type="protein sequence ID" value="ACT96742.1"/>
    <property type="molecule type" value="Genomic_DNA"/>
</dbReference>
<sequence>MKTTTALLTIATAAMLWGCGSKPNDSTELADSTNEAMADTAQEMGDSAAFAEEDSKFAVDAANGGLAEVQLGKIAQDKGSSPKVKEFAKMMVADHTKANDELKKLAESKNIALPTAAGEEMQKATADISAKNGKDFDKAYIAQMVKDHEKTVKLFEDGQKNVKDAEMKAFIDKTLPVLKTHLDHVKNLDKTVNK</sequence>
<proteinExistence type="predicted"/>
<dbReference type="Gene3D" id="1.20.1260.10">
    <property type="match status" value="1"/>
</dbReference>
<evidence type="ECO:0000313" key="3">
    <source>
        <dbReference type="Proteomes" id="UP000002011"/>
    </source>
</evidence>
<evidence type="ECO:0000259" key="1">
    <source>
        <dbReference type="Pfam" id="PF13628"/>
    </source>
</evidence>
<dbReference type="AlphaFoldDB" id="C6VVL2"/>
<dbReference type="RefSeq" id="WP_015814982.1">
    <property type="nucleotide sequence ID" value="NC_013037.1"/>
</dbReference>
<dbReference type="Pfam" id="PF13628">
    <property type="entry name" value="DUF4142"/>
    <property type="match status" value="1"/>
</dbReference>
<accession>C6VVL2</accession>
<evidence type="ECO:0000313" key="2">
    <source>
        <dbReference type="EMBL" id="ACT96742.1"/>
    </source>
</evidence>
<feature type="domain" description="DUF4142" evidence="1">
    <location>
        <begin position="53"/>
        <end position="188"/>
    </location>
</feature>
<name>C6VVL2_DYAFD</name>
<dbReference type="PANTHER" id="PTHR38593:SF1">
    <property type="entry name" value="BLR2558 PROTEIN"/>
    <property type="match status" value="1"/>
</dbReference>
<gene>
    <name evidence="2" type="ordered locus">Dfer_5552</name>
</gene>
<dbReference type="InterPro" id="IPR012347">
    <property type="entry name" value="Ferritin-like"/>
</dbReference>
<dbReference type="OrthoDB" id="883203at2"/>
<dbReference type="eggNOG" id="COG3652">
    <property type="taxonomic scope" value="Bacteria"/>
</dbReference>
<dbReference type="Proteomes" id="UP000002011">
    <property type="component" value="Chromosome"/>
</dbReference>
<organism evidence="2 3">
    <name type="scientific">Dyadobacter fermentans (strain ATCC 700827 / DSM 18053 / CIP 107007 / KCTC 52180 / NS114)</name>
    <dbReference type="NCBI Taxonomy" id="471854"/>
    <lineage>
        <taxon>Bacteria</taxon>
        <taxon>Pseudomonadati</taxon>
        <taxon>Bacteroidota</taxon>
        <taxon>Cytophagia</taxon>
        <taxon>Cytophagales</taxon>
        <taxon>Spirosomataceae</taxon>
        <taxon>Dyadobacter</taxon>
    </lineage>
</organism>
<protein>
    <submittedName>
        <fullName evidence="2">Outer membrane protein-like protein</fullName>
    </submittedName>
</protein>
<dbReference type="PANTHER" id="PTHR38593">
    <property type="entry name" value="BLR2558 PROTEIN"/>
    <property type="match status" value="1"/>
</dbReference>
<dbReference type="KEGG" id="dfe:Dfer_5552"/>
<keyword evidence="3" id="KW-1185">Reference proteome</keyword>